<dbReference type="PANTHER" id="PTHR43476">
    <property type="entry name" value="3-(3-HYDROXY-PHENYL)PROPIONATE/3-HYDROXYCINNAMIC ACID HYDROXYLASE"/>
    <property type="match status" value="1"/>
</dbReference>
<name>A0A931CSH3_9MICC</name>
<evidence type="ECO:0000313" key="4">
    <source>
        <dbReference type="Proteomes" id="UP000655366"/>
    </source>
</evidence>
<keyword evidence="4" id="KW-1185">Reference proteome</keyword>
<dbReference type="PANTHER" id="PTHR43476:SF5">
    <property type="entry name" value="FAD-DEPENDENT MONOOXYGENASE"/>
    <property type="match status" value="1"/>
</dbReference>
<evidence type="ECO:0000313" key="3">
    <source>
        <dbReference type="EMBL" id="MBG0741620.1"/>
    </source>
</evidence>
<dbReference type="AlphaFoldDB" id="A0A931CSH3"/>
<accession>A0A931CSH3</accession>
<comment type="caution">
    <text evidence="3">The sequence shown here is derived from an EMBL/GenBank/DDBJ whole genome shotgun (WGS) entry which is preliminary data.</text>
</comment>
<dbReference type="PRINTS" id="PR00420">
    <property type="entry name" value="RNGMNOXGNASE"/>
</dbReference>
<feature type="domain" description="FAD-binding" evidence="2">
    <location>
        <begin position="9"/>
        <end position="335"/>
    </location>
</feature>
<protein>
    <submittedName>
        <fullName evidence="3">FAD-dependent oxidoreductase</fullName>
    </submittedName>
</protein>
<proteinExistence type="predicted"/>
<dbReference type="InterPro" id="IPR050631">
    <property type="entry name" value="PheA/TfdB_FAD_monoxygenase"/>
</dbReference>
<dbReference type="NCBIfam" id="NF004833">
    <property type="entry name" value="PRK06185.1-1"/>
    <property type="match status" value="1"/>
</dbReference>
<dbReference type="SUPFAM" id="SSF51905">
    <property type="entry name" value="FAD/NAD(P)-binding domain"/>
    <property type="match status" value="1"/>
</dbReference>
<dbReference type="Gene3D" id="3.30.70.2450">
    <property type="match status" value="1"/>
</dbReference>
<sequence>MDGIVTEYRTDVCIVGGGPAGMMLGLLLARQGLDVTVLEKHPDFIRDFRGDTVHPSTLDVLDQLGLAGDTERVPHRDVAELHTTFADGTYRVADFSRLRTAHPYIRFMPQADFLNVLAQAAQQLPSFRLLRSHEAVDLLTDGEAVRGVRARGPDGAVQVSAKLTVAADGRNSALRRCAGLRPREYGAPMDVLWFRLGRAAGSEKGLDMHFGPGRVVLAIDRGDYWQIAYVIPKGGDERVRAAGIEALRKSVAELIPELAGNVAELAGFDDVSTLTVRLDRLRRWSKPGILFIGDAAHAMSPIGGVGINLAIQDAVCAARVLAAGRAAQGWPTHRTLAAVHRRRWFPTVGTQQLQRIAQRFLVLPMLAGTEPVKAPRLLRFLGAFPRLQVLPARIIGVGLRPERLAGGRAGRCARRRGDP</sequence>
<dbReference type="GO" id="GO:0016491">
    <property type="term" value="F:oxidoreductase activity"/>
    <property type="evidence" value="ECO:0007669"/>
    <property type="project" value="UniProtKB-KW"/>
</dbReference>
<organism evidence="3 4">
    <name type="scientific">Arthrobacter terrae</name>
    <dbReference type="NCBI Taxonomy" id="2935737"/>
    <lineage>
        <taxon>Bacteria</taxon>
        <taxon>Bacillati</taxon>
        <taxon>Actinomycetota</taxon>
        <taxon>Actinomycetes</taxon>
        <taxon>Micrococcales</taxon>
        <taxon>Micrococcaceae</taxon>
        <taxon>Arthrobacter</taxon>
    </lineage>
</organism>
<dbReference type="Proteomes" id="UP000655366">
    <property type="component" value="Unassembled WGS sequence"/>
</dbReference>
<reference evidence="3 4" key="1">
    <citation type="submission" date="2020-11" db="EMBL/GenBank/DDBJ databases">
        <title>Arthrobacter antarcticus sp. nov., isolated from Antarctic Soil.</title>
        <authorList>
            <person name="Li J."/>
        </authorList>
    </citation>
    <scope>NUCLEOTIDE SEQUENCE [LARGE SCALE GENOMIC DNA]</scope>
    <source>
        <strain evidence="3 4">Z1-20</strain>
    </source>
</reference>
<gene>
    <name evidence="3" type="ORF">IV500_19875</name>
</gene>
<dbReference type="InterPro" id="IPR002938">
    <property type="entry name" value="FAD-bd"/>
</dbReference>
<evidence type="ECO:0000256" key="1">
    <source>
        <dbReference type="ARBA" id="ARBA00023002"/>
    </source>
</evidence>
<dbReference type="NCBIfam" id="NF004834">
    <property type="entry name" value="PRK06185.1-3"/>
    <property type="match status" value="1"/>
</dbReference>
<dbReference type="Pfam" id="PF01494">
    <property type="entry name" value="FAD_binding_3"/>
    <property type="match status" value="1"/>
</dbReference>
<dbReference type="GO" id="GO:0071949">
    <property type="term" value="F:FAD binding"/>
    <property type="evidence" value="ECO:0007669"/>
    <property type="project" value="InterPro"/>
</dbReference>
<keyword evidence="1" id="KW-0560">Oxidoreductase</keyword>
<dbReference type="EMBL" id="JADNYM010000034">
    <property type="protein sequence ID" value="MBG0741620.1"/>
    <property type="molecule type" value="Genomic_DNA"/>
</dbReference>
<dbReference type="Gene3D" id="3.50.50.60">
    <property type="entry name" value="FAD/NAD(P)-binding domain"/>
    <property type="match status" value="1"/>
</dbReference>
<dbReference type="InterPro" id="IPR036188">
    <property type="entry name" value="FAD/NAD-bd_sf"/>
</dbReference>
<evidence type="ECO:0000259" key="2">
    <source>
        <dbReference type="Pfam" id="PF01494"/>
    </source>
</evidence>